<dbReference type="AlphaFoldDB" id="A0A495IZF7"/>
<proteinExistence type="predicted"/>
<dbReference type="RefSeq" id="WP_121197737.1">
    <property type="nucleotide sequence ID" value="NZ_RBKU01000001.1"/>
</dbReference>
<dbReference type="Pfam" id="PF08843">
    <property type="entry name" value="AbiEii"/>
    <property type="match status" value="1"/>
</dbReference>
<gene>
    <name evidence="1" type="ORF">BDD43_2277</name>
</gene>
<dbReference type="EMBL" id="RBKU01000001">
    <property type="protein sequence ID" value="RKR82110.1"/>
    <property type="molecule type" value="Genomic_DNA"/>
</dbReference>
<sequence length="381" mass="43414">MIDLKSFSPEWLAEKRKKYNRDPGLMENMIYALYLLEQLKLSGLDFIFKGGTSLVLMLNEPQRFSVDIDIIVRHDMIKEELEFHLEKIVGASNFTGMRIDERRSYKQGIPKAHYAFSFQSNVPAKTQKGEVLAQPQKEILLDVLFAENHYPVIVERPVQTEWLVVYGDNVMVKTPDICSIAGDKLTAFAPNTTGVPFHREGINNKGEAIKSEMFMEIIKQAFDVGCLFDLIAILETFKKSYRATAEGEIKYRPERGIKSVDDVLNDTIQTALIVARNTAQVSAEDRVVYGYFTKGIQQFGHYVYTANFRIEQAQVAIAKAAYLASIVLTDAADFEKFDDKKPIAEYMIVHPDYNFLNKQLKFVAKGEALFYWNRTLALIGV</sequence>
<accession>A0A495IZF7</accession>
<comment type="caution">
    <text evidence="1">The sequence shown here is derived from an EMBL/GenBank/DDBJ whole genome shotgun (WGS) entry which is preliminary data.</text>
</comment>
<organism evidence="1 2">
    <name type="scientific">Mucilaginibacter gracilis</name>
    <dbReference type="NCBI Taxonomy" id="423350"/>
    <lineage>
        <taxon>Bacteria</taxon>
        <taxon>Pseudomonadati</taxon>
        <taxon>Bacteroidota</taxon>
        <taxon>Sphingobacteriia</taxon>
        <taxon>Sphingobacteriales</taxon>
        <taxon>Sphingobacteriaceae</taxon>
        <taxon>Mucilaginibacter</taxon>
    </lineage>
</organism>
<dbReference type="InterPro" id="IPR014942">
    <property type="entry name" value="AbiEii"/>
</dbReference>
<dbReference type="GO" id="GO:0016740">
    <property type="term" value="F:transferase activity"/>
    <property type="evidence" value="ECO:0007669"/>
    <property type="project" value="UniProtKB-KW"/>
</dbReference>
<dbReference type="Gene3D" id="3.10.450.620">
    <property type="entry name" value="JHP933, nucleotidyltransferase-like core domain"/>
    <property type="match status" value="1"/>
</dbReference>
<name>A0A495IZF7_9SPHI</name>
<evidence type="ECO:0000313" key="2">
    <source>
        <dbReference type="Proteomes" id="UP000268007"/>
    </source>
</evidence>
<dbReference type="OrthoDB" id="42373at2"/>
<protein>
    <submittedName>
        <fullName evidence="1">Nucleotidyltransferase AbiEii toxin of type IV toxin-antitoxin system</fullName>
    </submittedName>
</protein>
<dbReference type="Proteomes" id="UP000268007">
    <property type="component" value="Unassembled WGS sequence"/>
</dbReference>
<keyword evidence="2" id="KW-1185">Reference proteome</keyword>
<keyword evidence="1" id="KW-0808">Transferase</keyword>
<reference evidence="1 2" key="1">
    <citation type="submission" date="2018-10" db="EMBL/GenBank/DDBJ databases">
        <title>Genomic Encyclopedia of Archaeal and Bacterial Type Strains, Phase II (KMG-II): from individual species to whole genera.</title>
        <authorList>
            <person name="Goeker M."/>
        </authorList>
    </citation>
    <scope>NUCLEOTIDE SEQUENCE [LARGE SCALE GENOMIC DNA]</scope>
    <source>
        <strain evidence="1 2">DSM 18602</strain>
    </source>
</reference>
<evidence type="ECO:0000313" key="1">
    <source>
        <dbReference type="EMBL" id="RKR82110.1"/>
    </source>
</evidence>